<evidence type="ECO:0000256" key="5">
    <source>
        <dbReference type="SAM" id="Phobius"/>
    </source>
</evidence>
<proteinExistence type="predicted"/>
<keyword evidence="8" id="KW-1185">Reference proteome</keyword>
<keyword evidence="3 5" id="KW-1133">Transmembrane helix</keyword>
<keyword evidence="2 5" id="KW-0812">Transmembrane</keyword>
<evidence type="ECO:0000256" key="4">
    <source>
        <dbReference type="ARBA" id="ARBA00023136"/>
    </source>
</evidence>
<feature type="domain" description="Yip1" evidence="6">
    <location>
        <begin position="25"/>
        <end position="183"/>
    </location>
</feature>
<feature type="transmembrane region" description="Helical" evidence="5">
    <location>
        <begin position="77"/>
        <end position="99"/>
    </location>
</feature>
<evidence type="ECO:0000256" key="3">
    <source>
        <dbReference type="ARBA" id="ARBA00022989"/>
    </source>
</evidence>
<protein>
    <recommendedName>
        <fullName evidence="6">Yip1 domain-containing protein</fullName>
    </recommendedName>
</protein>
<feature type="transmembrane region" description="Helical" evidence="5">
    <location>
        <begin position="111"/>
        <end position="132"/>
    </location>
</feature>
<organism evidence="7 8">
    <name type="scientific">Deinococcus xinjiangensis</name>
    <dbReference type="NCBI Taxonomy" id="457454"/>
    <lineage>
        <taxon>Bacteria</taxon>
        <taxon>Thermotogati</taxon>
        <taxon>Deinococcota</taxon>
        <taxon>Deinococci</taxon>
        <taxon>Deinococcales</taxon>
        <taxon>Deinococcaceae</taxon>
        <taxon>Deinococcus</taxon>
    </lineage>
</organism>
<dbReference type="InterPro" id="IPR006977">
    <property type="entry name" value="Yip1_dom"/>
</dbReference>
<gene>
    <name evidence="7" type="ORF">Dxin01_01235</name>
</gene>
<evidence type="ECO:0000313" key="7">
    <source>
        <dbReference type="EMBL" id="GAA5501503.1"/>
    </source>
</evidence>
<sequence length="188" mass="20447">MSRPNRTVEATQAQITDMFAQSTAVLAQPSSDTFERFERRGGIQQALIYVMVAAVVSAIIAAIFAPFHGDVTVLGQLFSRLIGIPAQFFLFTGLVYLIGKNLFKGTGTYPEVAYSFALFYVPLSILSTLVMLVPLLGWIAGLVISVVMIYFGFLAVRSSMNLRDSVSAGVTLLLSGIASFWIMVLFLS</sequence>
<evidence type="ECO:0000313" key="8">
    <source>
        <dbReference type="Proteomes" id="UP001458946"/>
    </source>
</evidence>
<dbReference type="RefSeq" id="WP_353541475.1">
    <property type="nucleotide sequence ID" value="NZ_BAABRN010000010.1"/>
</dbReference>
<dbReference type="Pfam" id="PF04893">
    <property type="entry name" value="Yip1"/>
    <property type="match status" value="1"/>
</dbReference>
<name>A0ABP9VDW5_9DEIO</name>
<dbReference type="Proteomes" id="UP001458946">
    <property type="component" value="Unassembled WGS sequence"/>
</dbReference>
<keyword evidence="4 5" id="KW-0472">Membrane</keyword>
<feature type="transmembrane region" description="Helical" evidence="5">
    <location>
        <begin position="138"/>
        <end position="156"/>
    </location>
</feature>
<dbReference type="EMBL" id="BAABRN010000010">
    <property type="protein sequence ID" value="GAA5501503.1"/>
    <property type="molecule type" value="Genomic_DNA"/>
</dbReference>
<comment type="caution">
    <text evidence="7">The sequence shown here is derived from an EMBL/GenBank/DDBJ whole genome shotgun (WGS) entry which is preliminary data.</text>
</comment>
<accession>A0ABP9VDW5</accession>
<feature type="transmembrane region" description="Helical" evidence="5">
    <location>
        <begin position="168"/>
        <end position="187"/>
    </location>
</feature>
<evidence type="ECO:0000259" key="6">
    <source>
        <dbReference type="Pfam" id="PF04893"/>
    </source>
</evidence>
<evidence type="ECO:0000256" key="2">
    <source>
        <dbReference type="ARBA" id="ARBA00022692"/>
    </source>
</evidence>
<reference evidence="7 8" key="1">
    <citation type="submission" date="2024-02" db="EMBL/GenBank/DDBJ databases">
        <title>Deinococcus xinjiangensis NBRC 107630.</title>
        <authorList>
            <person name="Ichikawa N."/>
            <person name="Katano-Makiyama Y."/>
            <person name="Hidaka K."/>
        </authorList>
    </citation>
    <scope>NUCLEOTIDE SEQUENCE [LARGE SCALE GENOMIC DNA]</scope>
    <source>
        <strain evidence="7 8">NBRC 107630</strain>
    </source>
</reference>
<feature type="transmembrane region" description="Helical" evidence="5">
    <location>
        <begin position="46"/>
        <end position="65"/>
    </location>
</feature>
<comment type="subcellular location">
    <subcellularLocation>
        <location evidence="1">Membrane</location>
        <topology evidence="1">Multi-pass membrane protein</topology>
    </subcellularLocation>
</comment>
<evidence type="ECO:0000256" key="1">
    <source>
        <dbReference type="ARBA" id="ARBA00004141"/>
    </source>
</evidence>